<protein>
    <submittedName>
        <fullName evidence="2">Uncharacterized protein</fullName>
    </submittedName>
</protein>
<dbReference type="Proteomes" id="UP000030746">
    <property type="component" value="Unassembled WGS sequence"/>
</dbReference>
<proteinExistence type="predicted"/>
<dbReference type="GeneID" id="20248260"/>
<dbReference type="PANTHER" id="PTHR35706">
    <property type="entry name" value="F14O23.11 PROTEIN"/>
    <property type="match status" value="1"/>
</dbReference>
<sequence length="193" mass="22161">MACLKLRQALWRFEGAKTSLKLKACTGAGMGTFHLEPEHNVCYNRSKYPQRMNSRLFTSYGSIQHIDQTFLKSHFNRDVKTTSRTFSITKGLLNTSNGIEESELKKGIETISDQFMEAREMMEDARESKGTTYFSEDVEDAQKAVKETLESYQQLLAKISDSQKQQVMRTIGLKMEELKAQLIAMEEDLKEDH</sequence>
<keyword evidence="1" id="KW-0175">Coiled coil</keyword>
<dbReference type="HOGENOM" id="CLU_1410282_0_0_1"/>
<dbReference type="CTD" id="20248260"/>
<organism evidence="2 3">
    <name type="scientific">Lottia gigantea</name>
    <name type="common">Giant owl limpet</name>
    <dbReference type="NCBI Taxonomy" id="225164"/>
    <lineage>
        <taxon>Eukaryota</taxon>
        <taxon>Metazoa</taxon>
        <taxon>Spiralia</taxon>
        <taxon>Lophotrochozoa</taxon>
        <taxon>Mollusca</taxon>
        <taxon>Gastropoda</taxon>
        <taxon>Patellogastropoda</taxon>
        <taxon>Lottioidea</taxon>
        <taxon>Lottiidae</taxon>
        <taxon>Lottia</taxon>
    </lineage>
</organism>
<gene>
    <name evidence="2" type="ORF">LOTGIDRAFT_230306</name>
</gene>
<evidence type="ECO:0000313" key="2">
    <source>
        <dbReference type="EMBL" id="ESP04054.1"/>
    </source>
</evidence>
<dbReference type="KEGG" id="lgi:LOTGIDRAFT_230306"/>
<dbReference type="OrthoDB" id="273230at2759"/>
<evidence type="ECO:0000256" key="1">
    <source>
        <dbReference type="SAM" id="Coils"/>
    </source>
</evidence>
<dbReference type="EMBL" id="KB199905">
    <property type="protein sequence ID" value="ESP04054.1"/>
    <property type="molecule type" value="Genomic_DNA"/>
</dbReference>
<accession>V4AIV3</accession>
<dbReference type="AlphaFoldDB" id="V4AIV3"/>
<reference evidence="2 3" key="1">
    <citation type="journal article" date="2013" name="Nature">
        <title>Insights into bilaterian evolution from three spiralian genomes.</title>
        <authorList>
            <person name="Simakov O."/>
            <person name="Marletaz F."/>
            <person name="Cho S.J."/>
            <person name="Edsinger-Gonzales E."/>
            <person name="Havlak P."/>
            <person name="Hellsten U."/>
            <person name="Kuo D.H."/>
            <person name="Larsson T."/>
            <person name="Lv J."/>
            <person name="Arendt D."/>
            <person name="Savage R."/>
            <person name="Osoegawa K."/>
            <person name="de Jong P."/>
            <person name="Grimwood J."/>
            <person name="Chapman J.A."/>
            <person name="Shapiro H."/>
            <person name="Aerts A."/>
            <person name="Otillar R.P."/>
            <person name="Terry A.Y."/>
            <person name="Boore J.L."/>
            <person name="Grigoriev I.V."/>
            <person name="Lindberg D.R."/>
            <person name="Seaver E.C."/>
            <person name="Weisblat D.A."/>
            <person name="Putnam N.H."/>
            <person name="Rokhsar D.S."/>
        </authorList>
    </citation>
    <scope>NUCLEOTIDE SEQUENCE [LARGE SCALE GENOMIC DNA]</scope>
</reference>
<evidence type="ECO:0000313" key="3">
    <source>
        <dbReference type="Proteomes" id="UP000030746"/>
    </source>
</evidence>
<dbReference type="PANTHER" id="PTHR35706:SF1">
    <property type="entry name" value="EMBRYOGENESIS-LIKE PROTEIN"/>
    <property type="match status" value="1"/>
</dbReference>
<dbReference type="RefSeq" id="XP_009045536.1">
    <property type="nucleotide sequence ID" value="XM_009047288.1"/>
</dbReference>
<name>V4AIV3_LOTGI</name>
<dbReference type="InterPro" id="IPR053325">
    <property type="entry name" value="H3-Acetyl_Activator"/>
</dbReference>
<feature type="coiled-coil region" evidence="1">
    <location>
        <begin position="108"/>
        <end position="188"/>
    </location>
</feature>
<keyword evidence="3" id="KW-1185">Reference proteome</keyword>